<dbReference type="SMART" id="SM00186">
    <property type="entry name" value="FBG"/>
    <property type="match status" value="1"/>
</dbReference>
<dbReference type="PANTHER" id="PTHR19143:SF458">
    <property type="entry name" value="FIBRINOGEN C-TERMINAL DOMAIN-CONTAINING PROTEIN-RELATED"/>
    <property type="match status" value="1"/>
</dbReference>
<evidence type="ECO:0000256" key="1">
    <source>
        <dbReference type="SAM" id="Coils"/>
    </source>
</evidence>
<dbReference type="RefSeq" id="XP_051858742.1">
    <property type="nucleotide sequence ID" value="XM_052002782.1"/>
</dbReference>
<feature type="coiled-coil region" evidence="1">
    <location>
        <begin position="57"/>
        <end position="252"/>
    </location>
</feature>
<evidence type="ECO:0000313" key="5">
    <source>
        <dbReference type="RefSeq" id="XP_051858742.1"/>
    </source>
</evidence>
<organism evidence="4 5">
    <name type="scientific">Drosophila albomicans</name>
    <name type="common">Fruit fly</name>
    <dbReference type="NCBI Taxonomy" id="7291"/>
    <lineage>
        <taxon>Eukaryota</taxon>
        <taxon>Metazoa</taxon>
        <taxon>Ecdysozoa</taxon>
        <taxon>Arthropoda</taxon>
        <taxon>Hexapoda</taxon>
        <taxon>Insecta</taxon>
        <taxon>Pterygota</taxon>
        <taxon>Neoptera</taxon>
        <taxon>Endopterygota</taxon>
        <taxon>Diptera</taxon>
        <taxon>Brachycera</taxon>
        <taxon>Muscomorpha</taxon>
        <taxon>Ephydroidea</taxon>
        <taxon>Drosophilidae</taxon>
        <taxon>Drosophila</taxon>
    </lineage>
</organism>
<feature type="chain" id="PRO_5038887091" evidence="2">
    <location>
        <begin position="26"/>
        <end position="574"/>
    </location>
</feature>
<evidence type="ECO:0000256" key="2">
    <source>
        <dbReference type="SAM" id="SignalP"/>
    </source>
</evidence>
<proteinExistence type="predicted"/>
<dbReference type="PROSITE" id="PS51406">
    <property type="entry name" value="FIBRINOGEN_C_2"/>
    <property type="match status" value="1"/>
</dbReference>
<keyword evidence="1" id="KW-0175">Coiled coil</keyword>
<dbReference type="Proteomes" id="UP000515160">
    <property type="component" value="Chromosome 2L"/>
</dbReference>
<reference evidence="5" key="1">
    <citation type="submission" date="2025-08" db="UniProtKB">
        <authorList>
            <consortium name="RefSeq"/>
        </authorList>
    </citation>
    <scope>IDENTIFICATION</scope>
    <source>
        <strain evidence="5">15112-1751.03</strain>
        <tissue evidence="5">Whole Adult</tissue>
    </source>
</reference>
<dbReference type="GO" id="GO:0005615">
    <property type="term" value="C:extracellular space"/>
    <property type="evidence" value="ECO:0007669"/>
    <property type="project" value="TreeGrafter"/>
</dbReference>
<evidence type="ECO:0000313" key="4">
    <source>
        <dbReference type="Proteomes" id="UP000515160"/>
    </source>
</evidence>
<feature type="coiled-coil region" evidence="1">
    <location>
        <begin position="320"/>
        <end position="354"/>
    </location>
</feature>
<dbReference type="Gene3D" id="3.90.215.10">
    <property type="entry name" value="Gamma Fibrinogen, chain A, domain 1"/>
    <property type="match status" value="1"/>
</dbReference>
<evidence type="ECO:0000259" key="3">
    <source>
        <dbReference type="PROSITE" id="PS51406"/>
    </source>
</evidence>
<name>A0A9C6T2M8_DROAB</name>
<dbReference type="GeneID" id="117565575"/>
<sequence>MGRIKFNGVFLLMVLQIFLVATTTGDEKCESDRKMEEQCRLHNYKTVKPLLDYFRQVRNEIEQSETKEKQISELNSDLMEKYREIVRIHETFMKEAALLNEYKNKVNKGENDLQLCQNKVDKSESEINSKQNTILNLEEQLSDKSTNLENCQVQLKSFNSSLIEKDENIKALNSRLIEKDENIKRFSENIKNKTEHQKALELELEKSKSISIKNENDIQLCRSEINELNRTSENIREEQKKIQLKLKESETKLIDKEKDKSTNLENCQVQLKSLNSRLIERDENIKIFSENIKNNTEHQKKLELKFEKSKSTLIKQKKLIQLCRSEINELNRTLENNREEQKKIQLKLTESETKLIDKVKDNQLCQSELDKLTPTTCIPFGDYSGVHQLNVSGIGLFDVLCDSQLAGPGWIVIQERVGGNESFTRDWATYRKGFGSFQSDFFLGLEKLHRITSLQRLLYIHLVAENERTYNARYDDFKISDEDNGYALSLGKFNGTIVDSMRYNENMKFSTFDHDNDNADDDNCAIIYESGWWYNYCSTCNLNAPYEDLHWYNIEYIFIKEVKMLIRPKEEMKK</sequence>
<gene>
    <name evidence="5" type="primary">LOC117565575</name>
</gene>
<keyword evidence="2" id="KW-0732">Signal</keyword>
<dbReference type="SUPFAM" id="SSF56496">
    <property type="entry name" value="Fibrinogen C-terminal domain-like"/>
    <property type="match status" value="1"/>
</dbReference>
<feature type="domain" description="Fibrinogen C-terminal" evidence="3">
    <location>
        <begin position="368"/>
        <end position="570"/>
    </location>
</feature>
<accession>A0A9C6T2M8</accession>
<keyword evidence="4" id="KW-1185">Reference proteome</keyword>
<dbReference type="AlphaFoldDB" id="A0A9C6T2M8"/>
<dbReference type="PANTHER" id="PTHR19143">
    <property type="entry name" value="FIBRINOGEN/TENASCIN/ANGIOPOEITIN"/>
    <property type="match status" value="1"/>
</dbReference>
<feature type="signal peptide" evidence="2">
    <location>
        <begin position="1"/>
        <end position="25"/>
    </location>
</feature>
<dbReference type="Pfam" id="PF00147">
    <property type="entry name" value="Fibrinogen_C"/>
    <property type="match status" value="1"/>
</dbReference>
<dbReference type="InterPro" id="IPR050373">
    <property type="entry name" value="Fibrinogen_C-term_domain"/>
</dbReference>
<dbReference type="SUPFAM" id="SSF57997">
    <property type="entry name" value="Tropomyosin"/>
    <property type="match status" value="1"/>
</dbReference>
<dbReference type="InterPro" id="IPR036056">
    <property type="entry name" value="Fibrinogen-like_C"/>
</dbReference>
<dbReference type="InterPro" id="IPR014716">
    <property type="entry name" value="Fibrinogen_a/b/g_C_1"/>
</dbReference>
<dbReference type="InterPro" id="IPR002181">
    <property type="entry name" value="Fibrinogen_a/b/g_C_dom"/>
</dbReference>
<protein>
    <submittedName>
        <fullName evidence="5">Angiopoietin-related protein 4-like isoform X1</fullName>
    </submittedName>
</protein>